<accession>A0A0E0LW07</accession>
<dbReference type="FunFam" id="3.40.50.300:FF:000188">
    <property type="entry name" value="signal recognition particle receptor subunit alpha"/>
    <property type="match status" value="1"/>
</dbReference>
<feature type="compositionally biased region" description="Basic and acidic residues" evidence="8">
    <location>
        <begin position="128"/>
        <end position="146"/>
    </location>
</feature>
<dbReference type="Pfam" id="PF04086">
    <property type="entry name" value="SRP-alpha_N"/>
    <property type="match status" value="1"/>
</dbReference>
<evidence type="ECO:0000256" key="4">
    <source>
        <dbReference type="ARBA" id="ARBA00022824"/>
    </source>
</evidence>
<dbReference type="InterPro" id="IPR003593">
    <property type="entry name" value="AAA+_ATPase"/>
</dbReference>
<dbReference type="GO" id="GO:0006886">
    <property type="term" value="P:intracellular protein transport"/>
    <property type="evidence" value="ECO:0007669"/>
    <property type="project" value="InterPro"/>
</dbReference>
<keyword evidence="3" id="KW-0547">Nucleotide-binding</keyword>
<feature type="compositionally biased region" description="Polar residues" evidence="8">
    <location>
        <begin position="99"/>
        <end position="120"/>
    </location>
</feature>
<dbReference type="AlphaFoldDB" id="A0A0E0LW07"/>
<sequence>MLEELLIFTRGGLILWSFSQDTYALKWTFNNDLGLVFVAVYQRMLHLLYVDDLLAAVRKEFSQIYDPKRTSYDDVFNEVFRQLHLEAEARSEEMKKNKQLTGSRPTKVTTRTTPNARGATQGSGGARKKGDSGKDDSDGDSGKEHTLPNGNSKMQENGLKDNSHARGVVVKGKENGDPNDGAFDVNKLQQMRRNNKTNKKNEVAGNVAKNTSKADPKKNFKKNRVWDDAADDKKKLDFTDPADERGDEVIDQVVVKQGESMMDKDDVVSSDSDEEEEDGEENAGASQKKKGWFSSMFKSIAGNNALEKSDIQPALKALKDRLMTKNVAEEIAEKLCESVAASLEGKKLGSFTRISSTVQTAMEEALLRILTPRRSIDILRDVHAAKERGKPYVIVFVGVNGVGKSTNLAKVAYWLLQHNLSVSLAACDTFRSGAVEQLRTHARRLQIPIFEKGYEKDPAVVAKEAIQEATRNKSDVVLVDTAGRMQDNEPLMRALSKLINLNSPDLVLFVGEALVGNDAVDQLTKFNQKLADLSAVPTTRLIDGILLTKFDTIDDKVGAALSMVYISGAPVMFVGCGQSYTDLKKLNVKSIVKTLLK</sequence>
<dbReference type="InterPro" id="IPR036225">
    <property type="entry name" value="SRP/SRP_N"/>
</dbReference>
<reference evidence="10" key="1">
    <citation type="submission" date="2015-04" db="UniProtKB">
        <authorList>
            <consortium name="EnsemblPlants"/>
        </authorList>
    </citation>
    <scope>IDENTIFICATION</scope>
</reference>
<dbReference type="SMART" id="SM00382">
    <property type="entry name" value="AAA"/>
    <property type="match status" value="1"/>
</dbReference>
<feature type="domain" description="SRP54-type proteins GTP-binding" evidence="9">
    <location>
        <begin position="570"/>
        <end position="583"/>
    </location>
</feature>
<keyword evidence="5" id="KW-0342">GTP-binding</keyword>
<dbReference type="GO" id="GO:0003924">
    <property type="term" value="F:GTPase activity"/>
    <property type="evidence" value="ECO:0007669"/>
    <property type="project" value="InterPro"/>
</dbReference>
<evidence type="ECO:0000259" key="9">
    <source>
        <dbReference type="PROSITE" id="PS00300"/>
    </source>
</evidence>
<reference evidence="10" key="2">
    <citation type="submission" date="2018-05" db="EMBL/GenBank/DDBJ databases">
        <title>OpunRS2 (Oryza punctata Reference Sequence Version 2).</title>
        <authorList>
            <person name="Zhang J."/>
            <person name="Kudrna D."/>
            <person name="Lee S."/>
            <person name="Talag J."/>
            <person name="Welchert J."/>
            <person name="Wing R.A."/>
        </authorList>
    </citation>
    <scope>NUCLEOTIDE SEQUENCE [LARGE SCALE GENOMIC DNA]</scope>
</reference>
<keyword evidence="4" id="KW-0256">Endoplasmic reticulum</keyword>
<keyword evidence="11" id="KW-1185">Reference proteome</keyword>
<dbReference type="SMART" id="SM00963">
    <property type="entry name" value="SRP54_N"/>
    <property type="match status" value="1"/>
</dbReference>
<dbReference type="EnsemblPlants" id="OPUNC08G16180.1">
    <property type="protein sequence ID" value="OPUNC08G16180.1"/>
    <property type="gene ID" value="OPUNC08G16180"/>
</dbReference>
<comment type="similarity">
    <text evidence="2">Belongs to the GTP-binding SRP family.</text>
</comment>
<dbReference type="Gene3D" id="3.30.450.60">
    <property type="match status" value="1"/>
</dbReference>
<comment type="subcellular location">
    <subcellularLocation>
        <location evidence="1">Endoplasmic reticulum membrane</location>
        <topology evidence="1">Peripheral membrane protein</topology>
        <orientation evidence="1">Cytoplasmic side</orientation>
    </subcellularLocation>
</comment>
<evidence type="ECO:0000256" key="5">
    <source>
        <dbReference type="ARBA" id="ARBA00023134"/>
    </source>
</evidence>
<dbReference type="GO" id="GO:0005525">
    <property type="term" value="F:GTP binding"/>
    <property type="evidence" value="ECO:0007669"/>
    <property type="project" value="UniProtKB-KW"/>
</dbReference>
<dbReference type="Pfam" id="PF02881">
    <property type="entry name" value="SRP54_N"/>
    <property type="match status" value="1"/>
</dbReference>
<dbReference type="FunFam" id="1.20.120.140:FF:000007">
    <property type="entry name" value="Signal recognition particle receptor subunit alpha"/>
    <property type="match status" value="1"/>
</dbReference>
<keyword evidence="7" id="KW-0675">Receptor</keyword>
<evidence type="ECO:0000256" key="7">
    <source>
        <dbReference type="ARBA" id="ARBA00023170"/>
    </source>
</evidence>
<feature type="region of interest" description="Disordered" evidence="8">
    <location>
        <begin position="90"/>
        <end position="218"/>
    </location>
</feature>
<feature type="region of interest" description="Disordered" evidence="8">
    <location>
        <begin position="257"/>
        <end position="288"/>
    </location>
</feature>
<dbReference type="InterPro" id="IPR000897">
    <property type="entry name" value="SRP54_GTPase_dom"/>
</dbReference>
<dbReference type="Pfam" id="PF00448">
    <property type="entry name" value="SRP54"/>
    <property type="match status" value="1"/>
</dbReference>
<evidence type="ECO:0000256" key="8">
    <source>
        <dbReference type="SAM" id="MobiDB-lite"/>
    </source>
</evidence>
<dbReference type="CDD" id="cd14826">
    <property type="entry name" value="SR_alpha_SRX"/>
    <property type="match status" value="1"/>
</dbReference>
<evidence type="ECO:0000256" key="2">
    <source>
        <dbReference type="ARBA" id="ARBA00008531"/>
    </source>
</evidence>
<dbReference type="PANTHER" id="PTHR43134:SF1">
    <property type="entry name" value="SIGNAL RECOGNITION PARTICLE RECEPTOR SUBUNIT ALPHA"/>
    <property type="match status" value="1"/>
</dbReference>
<evidence type="ECO:0000256" key="6">
    <source>
        <dbReference type="ARBA" id="ARBA00023136"/>
    </source>
</evidence>
<dbReference type="Gene3D" id="1.20.120.140">
    <property type="entry name" value="Signal recognition particle SRP54, nucleotide-binding domain"/>
    <property type="match status" value="1"/>
</dbReference>
<evidence type="ECO:0000313" key="11">
    <source>
        <dbReference type="Proteomes" id="UP000026962"/>
    </source>
</evidence>
<dbReference type="GO" id="GO:0006614">
    <property type="term" value="P:SRP-dependent cotranslational protein targeting to membrane"/>
    <property type="evidence" value="ECO:0007669"/>
    <property type="project" value="InterPro"/>
</dbReference>
<dbReference type="Gene3D" id="3.40.50.300">
    <property type="entry name" value="P-loop containing nucleotide triphosphate hydrolases"/>
    <property type="match status" value="1"/>
</dbReference>
<evidence type="ECO:0000256" key="3">
    <source>
        <dbReference type="ARBA" id="ARBA00022741"/>
    </source>
</evidence>
<dbReference type="SUPFAM" id="SSF47364">
    <property type="entry name" value="Domain of the SRP/SRP receptor G-proteins"/>
    <property type="match status" value="1"/>
</dbReference>
<dbReference type="PROSITE" id="PS00300">
    <property type="entry name" value="SRP54"/>
    <property type="match status" value="1"/>
</dbReference>
<evidence type="ECO:0000256" key="1">
    <source>
        <dbReference type="ARBA" id="ARBA00004397"/>
    </source>
</evidence>
<dbReference type="InterPro" id="IPR042101">
    <property type="entry name" value="SRP54_N_sf"/>
</dbReference>
<dbReference type="InterPro" id="IPR007222">
    <property type="entry name" value="Sig_recog_particle_rcpt_asu_N"/>
</dbReference>
<dbReference type="CDD" id="cd17876">
    <property type="entry name" value="SRalpha_C"/>
    <property type="match status" value="1"/>
</dbReference>
<dbReference type="Proteomes" id="UP000026962">
    <property type="component" value="Chromosome 8"/>
</dbReference>
<dbReference type="GO" id="GO:0005785">
    <property type="term" value="C:signal recognition particle receptor complex"/>
    <property type="evidence" value="ECO:0007669"/>
    <property type="project" value="InterPro"/>
</dbReference>
<protein>
    <recommendedName>
        <fullName evidence="9">SRP54-type proteins GTP-binding domain-containing protein</fullName>
    </recommendedName>
</protein>
<dbReference type="SUPFAM" id="SSF64356">
    <property type="entry name" value="SNARE-like"/>
    <property type="match status" value="1"/>
</dbReference>
<evidence type="ECO:0000313" key="10">
    <source>
        <dbReference type="EnsemblPlants" id="OPUNC08G16180.1"/>
    </source>
</evidence>
<dbReference type="InterPro" id="IPR027417">
    <property type="entry name" value="P-loop_NTPase"/>
</dbReference>
<dbReference type="HOGENOM" id="CLU_009301_8_2_1"/>
<dbReference type="InterPro" id="IPR013822">
    <property type="entry name" value="Signal_recog_particl_SRP54_hlx"/>
</dbReference>
<dbReference type="PANTHER" id="PTHR43134">
    <property type="entry name" value="SIGNAL RECOGNITION PARTICLE RECEPTOR SUBUNIT ALPHA"/>
    <property type="match status" value="1"/>
</dbReference>
<dbReference type="InterPro" id="IPR011012">
    <property type="entry name" value="Longin-like_dom_sf"/>
</dbReference>
<dbReference type="GO" id="GO:0005047">
    <property type="term" value="F:signal recognition particle binding"/>
    <property type="evidence" value="ECO:0007669"/>
    <property type="project" value="InterPro"/>
</dbReference>
<dbReference type="SUPFAM" id="SSF52540">
    <property type="entry name" value="P-loop containing nucleoside triphosphate hydrolases"/>
    <property type="match status" value="1"/>
</dbReference>
<proteinExistence type="inferred from homology"/>
<dbReference type="Gramene" id="OPUNC08G16180.1">
    <property type="protein sequence ID" value="OPUNC08G16180.1"/>
    <property type="gene ID" value="OPUNC08G16180"/>
</dbReference>
<feature type="compositionally biased region" description="Acidic residues" evidence="8">
    <location>
        <begin position="271"/>
        <end position="281"/>
    </location>
</feature>
<organism evidence="10">
    <name type="scientific">Oryza punctata</name>
    <name type="common">Red rice</name>
    <dbReference type="NCBI Taxonomy" id="4537"/>
    <lineage>
        <taxon>Eukaryota</taxon>
        <taxon>Viridiplantae</taxon>
        <taxon>Streptophyta</taxon>
        <taxon>Embryophyta</taxon>
        <taxon>Tracheophyta</taxon>
        <taxon>Spermatophyta</taxon>
        <taxon>Magnoliopsida</taxon>
        <taxon>Liliopsida</taxon>
        <taxon>Poales</taxon>
        <taxon>Poaceae</taxon>
        <taxon>BOP clade</taxon>
        <taxon>Oryzoideae</taxon>
        <taxon>Oryzeae</taxon>
        <taxon>Oryzinae</taxon>
        <taxon>Oryza</taxon>
    </lineage>
</organism>
<dbReference type="SMART" id="SM00962">
    <property type="entry name" value="SRP54"/>
    <property type="match status" value="1"/>
</dbReference>
<name>A0A0E0LW07_ORYPU</name>
<keyword evidence="6" id="KW-0472">Membrane</keyword>